<dbReference type="EMBL" id="JANPWB010000010">
    <property type="protein sequence ID" value="KAJ1138976.1"/>
    <property type="molecule type" value="Genomic_DNA"/>
</dbReference>
<comment type="caution">
    <text evidence="2">The sequence shown here is derived from an EMBL/GenBank/DDBJ whole genome shotgun (WGS) entry which is preliminary data.</text>
</comment>
<accession>A0AAV7QEP6</accession>
<dbReference type="Proteomes" id="UP001066276">
    <property type="component" value="Chromosome 6"/>
</dbReference>
<feature type="compositionally biased region" description="Basic and acidic residues" evidence="1">
    <location>
        <begin position="26"/>
        <end position="51"/>
    </location>
</feature>
<name>A0AAV7QEP6_PLEWA</name>
<organism evidence="2 3">
    <name type="scientific">Pleurodeles waltl</name>
    <name type="common">Iberian ribbed newt</name>
    <dbReference type="NCBI Taxonomy" id="8319"/>
    <lineage>
        <taxon>Eukaryota</taxon>
        <taxon>Metazoa</taxon>
        <taxon>Chordata</taxon>
        <taxon>Craniata</taxon>
        <taxon>Vertebrata</taxon>
        <taxon>Euteleostomi</taxon>
        <taxon>Amphibia</taxon>
        <taxon>Batrachia</taxon>
        <taxon>Caudata</taxon>
        <taxon>Salamandroidea</taxon>
        <taxon>Salamandridae</taxon>
        <taxon>Pleurodelinae</taxon>
        <taxon>Pleurodeles</taxon>
    </lineage>
</organism>
<keyword evidence="3" id="KW-1185">Reference proteome</keyword>
<evidence type="ECO:0000256" key="1">
    <source>
        <dbReference type="SAM" id="MobiDB-lite"/>
    </source>
</evidence>
<gene>
    <name evidence="2" type="ORF">NDU88_005355</name>
</gene>
<feature type="compositionally biased region" description="Polar residues" evidence="1">
    <location>
        <begin position="54"/>
        <end position="63"/>
    </location>
</feature>
<evidence type="ECO:0000313" key="2">
    <source>
        <dbReference type="EMBL" id="KAJ1138976.1"/>
    </source>
</evidence>
<protein>
    <submittedName>
        <fullName evidence="2">Uncharacterized protein</fullName>
    </submittedName>
</protein>
<sequence>MKRNPDIRVPDVIESEDGLHAARTFKNRDSEEGAAKSGDREETPTTRKMEEEAPNTSPRDTVTGQGGPEELEHRLVPGGTWLSQTELPD</sequence>
<feature type="region of interest" description="Disordered" evidence="1">
    <location>
        <begin position="1"/>
        <end position="89"/>
    </location>
</feature>
<proteinExistence type="predicted"/>
<dbReference type="AlphaFoldDB" id="A0AAV7QEP6"/>
<evidence type="ECO:0000313" key="3">
    <source>
        <dbReference type="Proteomes" id="UP001066276"/>
    </source>
</evidence>
<feature type="compositionally biased region" description="Basic and acidic residues" evidence="1">
    <location>
        <begin position="1"/>
        <end position="11"/>
    </location>
</feature>
<reference evidence="2" key="1">
    <citation type="journal article" date="2022" name="bioRxiv">
        <title>Sequencing and chromosome-scale assembly of the giantPleurodeles waltlgenome.</title>
        <authorList>
            <person name="Brown T."/>
            <person name="Elewa A."/>
            <person name="Iarovenko S."/>
            <person name="Subramanian E."/>
            <person name="Araus A.J."/>
            <person name="Petzold A."/>
            <person name="Susuki M."/>
            <person name="Suzuki K.-i.T."/>
            <person name="Hayashi T."/>
            <person name="Toyoda A."/>
            <person name="Oliveira C."/>
            <person name="Osipova E."/>
            <person name="Leigh N.D."/>
            <person name="Simon A."/>
            <person name="Yun M.H."/>
        </authorList>
    </citation>
    <scope>NUCLEOTIDE SEQUENCE</scope>
    <source>
        <strain evidence="2">20211129_DDA</strain>
        <tissue evidence="2">Liver</tissue>
    </source>
</reference>